<organism evidence="1 2">
    <name type="scientific">Eisenbergiella massiliensis</name>
    <dbReference type="NCBI Taxonomy" id="1720294"/>
    <lineage>
        <taxon>Bacteria</taxon>
        <taxon>Bacillati</taxon>
        <taxon>Bacillota</taxon>
        <taxon>Clostridia</taxon>
        <taxon>Lachnospirales</taxon>
        <taxon>Lachnospiraceae</taxon>
        <taxon>Eisenbergiella</taxon>
    </lineage>
</organism>
<sequence>MKNVIYQRPAGTAGEFELEWNDGGQLVSLAHPQDAAHMNWVKGKALWGTVKSELDLSAEVTAEFTERGTLLETYVFKNETDFDIYTLGTDLGIYVTFPDFYTDAQICMNSCCNTHIWCGGSSSYICALRMGGGNRNLGLVLTQGSLQGYSVERDLEQRSNDRGDFILHPENLHLRPGESYVISWELFWFQGKKEFEEIAGSCPGFVTIHADHFLVLGEEPICFRASFGRGWLTDSPGCVKQAEAFSPEKPHIFRNGREIPFVWENGEALVEDRPGTPGEYRYEIISGGKRSRAVFLACSDLRTLAEKRCRFIAEKQQCHDEKSHLDGAYLIYDTEEKQQYYSHRYDHDGGRERVGMGALLALYLRHCPDPELEKSLDFYMEYVTRELFDTDTGEVFNDVCRNQDWKRLYNYPWISLLCLEMFQLKKDARFLEWAYRCLKAYYNDGGHHFYAIGIPMYESVSLLRGQGMEKEAQELLECFRKHADYIMECGKNYPPHEVNYEQSIVAPAAAYLCDLYRLTGEEKYAQAARIQLAVLDLFQGFQPDYHMNEVAIRHWDGYWFGKRECYGDTFPHYWSALSGVAYRDTETIAGCPYYARKAEKTFRGVLSMFMEDGSASCACVYPMRINGRLAGFYDPWANDQDWGLYFMLKYAGF</sequence>
<dbReference type="OrthoDB" id="1991740at2"/>
<proteinExistence type="predicted"/>
<dbReference type="RefSeq" id="WP_025488698.1">
    <property type="nucleotide sequence ID" value="NZ_CALBAU010000073.1"/>
</dbReference>
<dbReference type="InterPro" id="IPR008928">
    <property type="entry name" value="6-hairpin_glycosidase_sf"/>
</dbReference>
<dbReference type="SUPFAM" id="SSF48208">
    <property type="entry name" value="Six-hairpin glycosidases"/>
    <property type="match status" value="1"/>
</dbReference>
<name>A0A3E3I277_9FIRM</name>
<dbReference type="AlphaFoldDB" id="A0A3E3I277"/>
<evidence type="ECO:0000313" key="1">
    <source>
        <dbReference type="EMBL" id="RGE58734.1"/>
    </source>
</evidence>
<gene>
    <name evidence="1" type="ORF">DWY69_30865</name>
</gene>
<comment type="caution">
    <text evidence="1">The sequence shown here is derived from an EMBL/GenBank/DDBJ whole genome shotgun (WGS) entry which is preliminary data.</text>
</comment>
<evidence type="ECO:0000313" key="2">
    <source>
        <dbReference type="Proteomes" id="UP000261166"/>
    </source>
</evidence>
<reference evidence="1 2" key="1">
    <citation type="submission" date="2018-08" db="EMBL/GenBank/DDBJ databases">
        <title>A genome reference for cultivated species of the human gut microbiota.</title>
        <authorList>
            <person name="Zou Y."/>
            <person name="Xue W."/>
            <person name="Luo G."/>
        </authorList>
    </citation>
    <scope>NUCLEOTIDE SEQUENCE [LARGE SCALE GENOMIC DNA]</scope>
    <source>
        <strain evidence="1 2">AF26-4BH</strain>
    </source>
</reference>
<dbReference type="EMBL" id="QVLU01000065">
    <property type="protein sequence ID" value="RGE58734.1"/>
    <property type="molecule type" value="Genomic_DNA"/>
</dbReference>
<protein>
    <recommendedName>
        <fullName evidence="3">Six-hairpin glycosidase</fullName>
    </recommendedName>
</protein>
<dbReference type="GO" id="GO:0005975">
    <property type="term" value="P:carbohydrate metabolic process"/>
    <property type="evidence" value="ECO:0007669"/>
    <property type="project" value="InterPro"/>
</dbReference>
<dbReference type="Proteomes" id="UP000261166">
    <property type="component" value="Unassembled WGS sequence"/>
</dbReference>
<accession>A0A3E3I277</accession>
<evidence type="ECO:0008006" key="3">
    <source>
        <dbReference type="Google" id="ProtNLM"/>
    </source>
</evidence>